<dbReference type="EMBL" id="OZ019897">
    <property type="protein sequence ID" value="CAK9225764.1"/>
    <property type="molecule type" value="Genomic_DNA"/>
</dbReference>
<feature type="compositionally biased region" description="Low complexity" evidence="1">
    <location>
        <begin position="47"/>
        <end position="61"/>
    </location>
</feature>
<feature type="compositionally biased region" description="Polar residues" evidence="1">
    <location>
        <begin position="113"/>
        <end position="123"/>
    </location>
</feature>
<feature type="region of interest" description="Disordered" evidence="1">
    <location>
        <begin position="170"/>
        <end position="203"/>
    </location>
</feature>
<dbReference type="Proteomes" id="UP001497512">
    <property type="component" value="Chromosome 5"/>
</dbReference>
<feature type="region of interest" description="Disordered" evidence="1">
    <location>
        <begin position="38"/>
        <end position="132"/>
    </location>
</feature>
<keyword evidence="3" id="KW-1185">Reference proteome</keyword>
<proteinExistence type="predicted"/>
<feature type="compositionally biased region" description="Polar residues" evidence="1">
    <location>
        <begin position="76"/>
        <end position="89"/>
    </location>
</feature>
<accession>A0ABP0UNU7</accession>
<feature type="compositionally biased region" description="Basic and acidic residues" evidence="1">
    <location>
        <begin position="90"/>
        <end position="108"/>
    </location>
</feature>
<name>A0ABP0UNU7_9BRYO</name>
<organism evidence="2 3">
    <name type="scientific">Sphagnum troendelagicum</name>
    <dbReference type="NCBI Taxonomy" id="128251"/>
    <lineage>
        <taxon>Eukaryota</taxon>
        <taxon>Viridiplantae</taxon>
        <taxon>Streptophyta</taxon>
        <taxon>Embryophyta</taxon>
        <taxon>Bryophyta</taxon>
        <taxon>Sphagnophytina</taxon>
        <taxon>Sphagnopsida</taxon>
        <taxon>Sphagnales</taxon>
        <taxon>Sphagnaceae</taxon>
        <taxon>Sphagnum</taxon>
    </lineage>
</organism>
<evidence type="ECO:0000313" key="2">
    <source>
        <dbReference type="EMBL" id="CAK9225764.1"/>
    </source>
</evidence>
<evidence type="ECO:0000256" key="1">
    <source>
        <dbReference type="SAM" id="MobiDB-lite"/>
    </source>
</evidence>
<evidence type="ECO:0008006" key="4">
    <source>
        <dbReference type="Google" id="ProtNLM"/>
    </source>
</evidence>
<reference evidence="2" key="1">
    <citation type="submission" date="2024-02" db="EMBL/GenBank/DDBJ databases">
        <authorList>
            <consortium name="ELIXIR-Norway"/>
            <consortium name="Elixir Norway"/>
        </authorList>
    </citation>
    <scope>NUCLEOTIDE SEQUENCE</scope>
</reference>
<sequence length="203" mass="22648">MAEGAETNDMIAQKILYSGLLNQCRKCRRFGHHARTCTTSRNKPWEGVPSSAGPPSISAPVRRQDQGSRLPRSQKVKSTQVRNWMNSVHSEARNRPEHPTESNIDKRSYKPSKANSQPRSSSKAVAPGNSESDYVMTKQASFPELKPISINQELNRQLEIIRESKAKPNFGFQNADNLLSTQPITNTNPFAARTWGKPPPSPL</sequence>
<protein>
    <recommendedName>
        <fullName evidence="4">CCHC-type domain-containing protein</fullName>
    </recommendedName>
</protein>
<feature type="compositionally biased region" description="Polar residues" evidence="1">
    <location>
        <begin position="171"/>
        <end position="189"/>
    </location>
</feature>
<gene>
    <name evidence="2" type="ORF">CSSPTR1EN2_LOCUS17878</name>
</gene>
<evidence type="ECO:0000313" key="3">
    <source>
        <dbReference type="Proteomes" id="UP001497512"/>
    </source>
</evidence>